<name>A0A453RQR9_AEGTS</name>
<dbReference type="AlphaFoldDB" id="A0A453RQR9"/>
<dbReference type="InterPro" id="IPR004320">
    <property type="entry name" value="BPS1_pln"/>
</dbReference>
<dbReference type="PANTHER" id="PTHR33070">
    <property type="entry name" value="OS06G0725500 PROTEIN"/>
    <property type="match status" value="1"/>
</dbReference>
<dbReference type="GO" id="GO:0048364">
    <property type="term" value="P:root development"/>
    <property type="evidence" value="ECO:0007669"/>
    <property type="project" value="InterPro"/>
</dbReference>
<dbReference type="PANTHER" id="PTHR33070:SF42">
    <property type="entry name" value="OS08G0551250 PROTEIN"/>
    <property type="match status" value="1"/>
</dbReference>
<reference evidence="2" key="2">
    <citation type="journal article" date="2017" name="Nat. Plants">
        <title>The Aegilops tauschii genome reveals multiple impacts of transposons.</title>
        <authorList>
            <person name="Zhao G."/>
            <person name="Zou C."/>
            <person name="Li K."/>
            <person name="Wang K."/>
            <person name="Li T."/>
            <person name="Gao L."/>
            <person name="Zhang X."/>
            <person name="Wang H."/>
            <person name="Yang Z."/>
            <person name="Liu X."/>
            <person name="Jiang W."/>
            <person name="Mao L."/>
            <person name="Kong X."/>
            <person name="Jiao Y."/>
            <person name="Jia J."/>
        </authorList>
    </citation>
    <scope>NUCLEOTIDE SEQUENCE [LARGE SCALE GENOMIC DNA]</scope>
    <source>
        <strain evidence="2">cv. AL8/78</strain>
    </source>
</reference>
<proteinExistence type="predicted"/>
<protein>
    <submittedName>
        <fullName evidence="1">Uncharacterized protein</fullName>
    </submittedName>
</protein>
<reference evidence="1" key="3">
    <citation type="journal article" date="2017" name="Nature">
        <title>Genome sequence of the progenitor of the wheat D genome Aegilops tauschii.</title>
        <authorList>
            <person name="Luo M.C."/>
            <person name="Gu Y.Q."/>
            <person name="Puiu D."/>
            <person name="Wang H."/>
            <person name="Twardziok S.O."/>
            <person name="Deal K.R."/>
            <person name="Huo N."/>
            <person name="Zhu T."/>
            <person name="Wang L."/>
            <person name="Wang Y."/>
            <person name="McGuire P.E."/>
            <person name="Liu S."/>
            <person name="Long H."/>
            <person name="Ramasamy R.K."/>
            <person name="Rodriguez J.C."/>
            <person name="Van S.L."/>
            <person name="Yuan L."/>
            <person name="Wang Z."/>
            <person name="Xia Z."/>
            <person name="Xiao L."/>
            <person name="Anderson O.D."/>
            <person name="Ouyang S."/>
            <person name="Liang Y."/>
            <person name="Zimin A.V."/>
            <person name="Pertea G."/>
            <person name="Qi P."/>
            <person name="Bennetzen J.L."/>
            <person name="Dai X."/>
            <person name="Dawson M.W."/>
            <person name="Muller H.G."/>
            <person name="Kugler K."/>
            <person name="Rivarola-Duarte L."/>
            <person name="Spannagl M."/>
            <person name="Mayer K.F.X."/>
            <person name="Lu F.H."/>
            <person name="Bevan M.W."/>
            <person name="Leroy P."/>
            <person name="Li P."/>
            <person name="You F.M."/>
            <person name="Sun Q."/>
            <person name="Liu Z."/>
            <person name="Lyons E."/>
            <person name="Wicker T."/>
            <person name="Salzberg S.L."/>
            <person name="Devos K.M."/>
            <person name="Dvorak J."/>
        </authorList>
    </citation>
    <scope>NUCLEOTIDE SEQUENCE [LARGE SCALE GENOMIC DNA]</scope>
    <source>
        <strain evidence="1">cv. AL8/78</strain>
    </source>
</reference>
<accession>A0A453RQR9</accession>
<reference evidence="2" key="1">
    <citation type="journal article" date="2014" name="Science">
        <title>Ancient hybridizations among the ancestral genomes of bread wheat.</title>
        <authorList>
            <consortium name="International Wheat Genome Sequencing Consortium,"/>
            <person name="Marcussen T."/>
            <person name="Sandve S.R."/>
            <person name="Heier L."/>
            <person name="Spannagl M."/>
            <person name="Pfeifer M."/>
            <person name="Jakobsen K.S."/>
            <person name="Wulff B.B."/>
            <person name="Steuernagel B."/>
            <person name="Mayer K.F."/>
            <person name="Olsen O.A."/>
        </authorList>
    </citation>
    <scope>NUCLEOTIDE SEQUENCE [LARGE SCALE GENOMIC DNA]</scope>
    <source>
        <strain evidence="2">cv. AL8/78</strain>
    </source>
</reference>
<reference evidence="1" key="5">
    <citation type="journal article" date="2021" name="G3 (Bethesda)">
        <title>Aegilops tauschii genome assembly Aet v5.0 features greater sequence contiguity and improved annotation.</title>
        <authorList>
            <person name="Wang L."/>
            <person name="Zhu T."/>
            <person name="Rodriguez J.C."/>
            <person name="Deal K.R."/>
            <person name="Dubcovsky J."/>
            <person name="McGuire P.E."/>
            <person name="Lux T."/>
            <person name="Spannagl M."/>
            <person name="Mayer K.F.X."/>
            <person name="Baldrich P."/>
            <person name="Meyers B.C."/>
            <person name="Huo N."/>
            <person name="Gu Y.Q."/>
            <person name="Zhou H."/>
            <person name="Devos K.M."/>
            <person name="Bennetzen J.L."/>
            <person name="Unver T."/>
            <person name="Budak H."/>
            <person name="Gulick P.J."/>
            <person name="Galiba G."/>
            <person name="Kalapos B."/>
            <person name="Nelson D.R."/>
            <person name="Li P."/>
            <person name="You F.M."/>
            <person name="Luo M.C."/>
            <person name="Dvorak J."/>
        </authorList>
    </citation>
    <scope>NUCLEOTIDE SEQUENCE [LARGE SCALE GENOMIC DNA]</scope>
    <source>
        <strain evidence="1">cv. AL8/78</strain>
    </source>
</reference>
<dbReference type="Pfam" id="PF03087">
    <property type="entry name" value="BPS1"/>
    <property type="match status" value="1"/>
</dbReference>
<dbReference type="EnsemblPlants" id="AET7Gv20668600.2">
    <property type="protein sequence ID" value="AET7Gv20668600.2"/>
    <property type="gene ID" value="AET7Gv20668600"/>
</dbReference>
<evidence type="ECO:0000313" key="1">
    <source>
        <dbReference type="EnsemblPlants" id="AET7Gv20668600.2"/>
    </source>
</evidence>
<keyword evidence="2" id="KW-1185">Reference proteome</keyword>
<dbReference type="Proteomes" id="UP000015105">
    <property type="component" value="Chromosome 7D"/>
</dbReference>
<evidence type="ECO:0000313" key="2">
    <source>
        <dbReference type="Proteomes" id="UP000015105"/>
    </source>
</evidence>
<dbReference type="STRING" id="200361.A0A453RQR9"/>
<reference evidence="1" key="4">
    <citation type="submission" date="2019-03" db="UniProtKB">
        <authorList>
            <consortium name="EnsemblPlants"/>
        </authorList>
    </citation>
    <scope>IDENTIFICATION</scope>
</reference>
<sequence length="239" mass="26209">MEGYVCSSSAAAMAGDLEGVARVYEHVEPLLRFARPEQVEEELEASVGLLDACAAARDGLRSMRASAFDLEVALRRGDAAAAEIAAGAYTLLARKARADVKMQQQQRQHRHRHISPCQAGESGGRLLEEARRVTVAVLERVVTALSRRVAVSAGPSRWSTCIAARAFRKRTRVACEDAERTTTTTVLPSLALRKESTASRAQRELRALGDTIQQLEEGLELLFRRLVQCRAFLLDMCSS</sequence>
<organism evidence="1 2">
    <name type="scientific">Aegilops tauschii subsp. strangulata</name>
    <name type="common">Goatgrass</name>
    <dbReference type="NCBI Taxonomy" id="200361"/>
    <lineage>
        <taxon>Eukaryota</taxon>
        <taxon>Viridiplantae</taxon>
        <taxon>Streptophyta</taxon>
        <taxon>Embryophyta</taxon>
        <taxon>Tracheophyta</taxon>
        <taxon>Spermatophyta</taxon>
        <taxon>Magnoliopsida</taxon>
        <taxon>Liliopsida</taxon>
        <taxon>Poales</taxon>
        <taxon>Poaceae</taxon>
        <taxon>BOP clade</taxon>
        <taxon>Pooideae</taxon>
        <taxon>Triticodae</taxon>
        <taxon>Triticeae</taxon>
        <taxon>Triticinae</taxon>
        <taxon>Aegilops</taxon>
    </lineage>
</organism>
<dbReference type="GO" id="GO:0048367">
    <property type="term" value="P:shoot system development"/>
    <property type="evidence" value="ECO:0007669"/>
    <property type="project" value="InterPro"/>
</dbReference>
<dbReference type="Gramene" id="AET7Gv20668600.2">
    <property type="protein sequence ID" value="AET7Gv20668600.2"/>
    <property type="gene ID" value="AET7Gv20668600"/>
</dbReference>